<evidence type="ECO:0000313" key="2">
    <source>
        <dbReference type="Proteomes" id="UP000472355"/>
    </source>
</evidence>
<reference evidence="1 2" key="1">
    <citation type="submission" date="2019-02" db="EMBL/GenBank/DDBJ databases">
        <title>Genome sequencing of Clostridium botulinum clinical isolates.</title>
        <authorList>
            <person name="Brunt J."/>
            <person name="Van Vliet A.H.M."/>
            <person name="Stringer S.C."/>
            <person name="Grant K.A."/>
            <person name="Carter A.C."/>
            <person name="Peck M.W."/>
        </authorList>
    </citation>
    <scope>NUCLEOTIDE SEQUENCE [LARGE SCALE GENOMIC DNA]</scope>
    <source>
        <strain evidence="1 2">H113700579</strain>
    </source>
</reference>
<accession>A0A6M0SJN3</accession>
<proteinExistence type="predicted"/>
<dbReference type="AlphaFoldDB" id="A0A6M0SJN3"/>
<gene>
    <name evidence="1" type="ORF">EXM65_01700</name>
</gene>
<sequence>MSDENKYYKDENKYYKFESKYENNKFVYYFTYKKTNTIYTLDTHNPSLIPLNQEISIIYPKDEHILPSKPSVTNYWFQIENFVAFICINKDNYMAEIYQTSFIKD</sequence>
<organism evidence="1 2">
    <name type="scientific">Clostridium botulinum</name>
    <dbReference type="NCBI Taxonomy" id="1491"/>
    <lineage>
        <taxon>Bacteria</taxon>
        <taxon>Bacillati</taxon>
        <taxon>Bacillota</taxon>
        <taxon>Clostridia</taxon>
        <taxon>Eubacteriales</taxon>
        <taxon>Clostridiaceae</taxon>
        <taxon>Clostridium</taxon>
    </lineage>
</organism>
<dbReference type="Proteomes" id="UP000472355">
    <property type="component" value="Unassembled WGS sequence"/>
</dbReference>
<protein>
    <submittedName>
        <fullName evidence="1">Uncharacterized protein</fullName>
    </submittedName>
</protein>
<comment type="caution">
    <text evidence="1">The sequence shown here is derived from an EMBL/GenBank/DDBJ whole genome shotgun (WGS) entry which is preliminary data.</text>
</comment>
<evidence type="ECO:0000313" key="1">
    <source>
        <dbReference type="EMBL" id="NFA41320.1"/>
    </source>
</evidence>
<name>A0A6M0SJN3_CLOBO</name>
<dbReference type="EMBL" id="SGKU01000003">
    <property type="protein sequence ID" value="NFA41320.1"/>
    <property type="molecule type" value="Genomic_DNA"/>
</dbReference>